<dbReference type="GO" id="GO:0042910">
    <property type="term" value="F:xenobiotic transmembrane transporter activity"/>
    <property type="evidence" value="ECO:0007669"/>
    <property type="project" value="InterPro"/>
</dbReference>
<dbReference type="Pfam" id="PF01554">
    <property type="entry name" value="MatE"/>
    <property type="match status" value="2"/>
</dbReference>
<evidence type="ECO:0000256" key="3">
    <source>
        <dbReference type="ARBA" id="ARBA00022449"/>
    </source>
</evidence>
<dbReference type="GO" id="GO:0015297">
    <property type="term" value="F:antiporter activity"/>
    <property type="evidence" value="ECO:0007669"/>
    <property type="project" value="UniProtKB-KW"/>
</dbReference>
<evidence type="ECO:0000256" key="1">
    <source>
        <dbReference type="ARBA" id="ARBA00004651"/>
    </source>
</evidence>
<organism evidence="10 11">
    <name type="scientific">Campylobacter rectus</name>
    <name type="common">Wolinella recta</name>
    <dbReference type="NCBI Taxonomy" id="203"/>
    <lineage>
        <taxon>Bacteria</taxon>
        <taxon>Pseudomonadati</taxon>
        <taxon>Campylobacterota</taxon>
        <taxon>Epsilonproteobacteria</taxon>
        <taxon>Campylobacterales</taxon>
        <taxon>Campylobacteraceae</taxon>
        <taxon>Campylobacter</taxon>
    </lineage>
</organism>
<sequence>MNLTKEPVNKLVLRLAAPAGVAMSFNTLYNVTGVFFAARISTQALAGFSMSFLLYISVVGVGLGFGSALTALVGNALGGGKDRLAKIYAAKGVFFVLLCAVFMGLFGFIFTPHLLKILGANEEFLREAMAYNRVIFLASPFFLLIKSLNGVLVAAGDTKSLRNWLFAGLFINLGFCFFYVDFCGLGIGGIALATASVQLLGSLFLGVKVAKTGMINFLNLRSFAPELAIYRKILAQALPACLNYLSMSLGGLVLMHFIGRYGTHAVAGYGLALRIEQIVMLPTTGIASAVLGIVSQNFGAREYARVRGCYAYSVKFLAIYCIFAAAFCLGFGGILVGFFDETPEVVSAARSYFAVNSLAFMGYALINLSGSTLQGVKRPAAVFVLNFIRQIVLQIALYSLVADVFGGELQDIFKAMFFNVWLIGLTFFFYTKFVLRRVCAT</sequence>
<dbReference type="Proteomes" id="UP000502377">
    <property type="component" value="Chromosome"/>
</dbReference>
<evidence type="ECO:0000313" key="10">
    <source>
        <dbReference type="EMBL" id="QCD47828.1"/>
    </source>
</evidence>
<keyword evidence="5" id="KW-0812">Transmembrane</keyword>
<keyword evidence="4" id="KW-1003">Cell membrane</keyword>
<dbReference type="GO" id="GO:0005886">
    <property type="term" value="C:plasma membrane"/>
    <property type="evidence" value="ECO:0007669"/>
    <property type="project" value="UniProtKB-SubCell"/>
</dbReference>
<evidence type="ECO:0000256" key="8">
    <source>
        <dbReference type="ARBA" id="ARBA00023136"/>
    </source>
</evidence>
<dbReference type="PANTHER" id="PTHR43298">
    <property type="entry name" value="MULTIDRUG RESISTANCE PROTEIN NORM-RELATED"/>
    <property type="match status" value="1"/>
</dbReference>
<dbReference type="PIRSF" id="PIRSF006603">
    <property type="entry name" value="DinF"/>
    <property type="match status" value="1"/>
</dbReference>
<comment type="subcellular location">
    <subcellularLocation>
        <location evidence="1">Cell membrane</location>
        <topology evidence="1">Multi-pass membrane protein</topology>
    </subcellularLocation>
</comment>
<evidence type="ECO:0000256" key="9">
    <source>
        <dbReference type="ARBA" id="ARBA00031636"/>
    </source>
</evidence>
<dbReference type="RefSeq" id="WP_002944915.1">
    <property type="nucleotide sequence ID" value="NZ_CP012543.1"/>
</dbReference>
<dbReference type="NCBIfam" id="TIGR00797">
    <property type="entry name" value="matE"/>
    <property type="match status" value="1"/>
</dbReference>
<accession>A0A6G5QQ17</accession>
<dbReference type="InterPro" id="IPR002528">
    <property type="entry name" value="MATE_fam"/>
</dbReference>
<dbReference type="PANTHER" id="PTHR43298:SF2">
    <property type="entry name" value="FMN_FAD EXPORTER YEEO-RELATED"/>
    <property type="match status" value="1"/>
</dbReference>
<gene>
    <name evidence="10" type="ORF">CRECT_2238</name>
</gene>
<evidence type="ECO:0000256" key="2">
    <source>
        <dbReference type="ARBA" id="ARBA00022448"/>
    </source>
</evidence>
<keyword evidence="3" id="KW-0050">Antiport</keyword>
<evidence type="ECO:0000256" key="7">
    <source>
        <dbReference type="ARBA" id="ARBA00023065"/>
    </source>
</evidence>
<dbReference type="InterPro" id="IPR048279">
    <property type="entry name" value="MdtK-like"/>
</dbReference>
<name>A0A6G5QQ17_CAMRE</name>
<dbReference type="GO" id="GO:0006811">
    <property type="term" value="P:monoatomic ion transport"/>
    <property type="evidence" value="ECO:0007669"/>
    <property type="project" value="UniProtKB-KW"/>
</dbReference>
<keyword evidence="7" id="KW-0406">Ion transport</keyword>
<dbReference type="InterPro" id="IPR050222">
    <property type="entry name" value="MATE_MdtK"/>
</dbReference>
<dbReference type="KEGG" id="crx:CRECT_2238"/>
<protein>
    <recommendedName>
        <fullName evidence="9">Multidrug-efflux transporter</fullName>
    </recommendedName>
</protein>
<keyword evidence="2" id="KW-0813">Transport</keyword>
<evidence type="ECO:0000313" key="11">
    <source>
        <dbReference type="Proteomes" id="UP000502377"/>
    </source>
</evidence>
<keyword evidence="8" id="KW-0472">Membrane</keyword>
<keyword evidence="6" id="KW-1133">Transmembrane helix</keyword>
<dbReference type="EMBL" id="CP012543">
    <property type="protein sequence ID" value="QCD47828.1"/>
    <property type="molecule type" value="Genomic_DNA"/>
</dbReference>
<evidence type="ECO:0000256" key="6">
    <source>
        <dbReference type="ARBA" id="ARBA00022989"/>
    </source>
</evidence>
<evidence type="ECO:0000256" key="4">
    <source>
        <dbReference type="ARBA" id="ARBA00022475"/>
    </source>
</evidence>
<dbReference type="AlphaFoldDB" id="A0A6G5QQ17"/>
<evidence type="ECO:0000256" key="5">
    <source>
        <dbReference type="ARBA" id="ARBA00022692"/>
    </source>
</evidence>
<proteinExistence type="predicted"/>
<reference evidence="10 11" key="1">
    <citation type="submission" date="2016-07" db="EMBL/GenBank/DDBJ databases">
        <title>Comparative genomics of the Campylobacter concisus group.</title>
        <authorList>
            <person name="Miller W.G."/>
            <person name="Yee E."/>
            <person name="Chapman M.H."/>
            <person name="Huynh S."/>
            <person name="Bono J.L."/>
            <person name="On S.L.W."/>
            <person name="StLeger J."/>
            <person name="Foster G."/>
            <person name="Parker C.T."/>
        </authorList>
    </citation>
    <scope>NUCLEOTIDE SEQUENCE [LARGE SCALE GENOMIC DNA]</scope>
    <source>
        <strain evidence="10 11">ATCC 33238</strain>
    </source>
</reference>